<comment type="subcellular location">
    <subcellularLocation>
        <location evidence="2">Peroxisome matrix</location>
    </subcellularLocation>
</comment>
<feature type="binding site" evidence="7">
    <location>
        <begin position="48"/>
        <end position="50"/>
    </location>
    <ligand>
        <name>FAD</name>
        <dbReference type="ChEBI" id="CHEBI:57692"/>
    </ligand>
</feature>
<accession>A0A9P1IN76</accession>
<feature type="signal peptide" evidence="8">
    <location>
        <begin position="1"/>
        <end position="18"/>
    </location>
</feature>
<feature type="binding site" evidence="7">
    <location>
        <position position="213"/>
    </location>
    <ligand>
        <name>D-dopa</name>
        <dbReference type="ChEBI" id="CHEBI:149689"/>
    </ligand>
</feature>
<gene>
    <name evidence="10" type="ORF">CAMP_LOCUS10764</name>
</gene>
<evidence type="ECO:0000256" key="5">
    <source>
        <dbReference type="ARBA" id="ARBA00022827"/>
    </source>
</evidence>
<evidence type="ECO:0000313" key="10">
    <source>
        <dbReference type="EMBL" id="CAI5448127.1"/>
    </source>
</evidence>
<dbReference type="Proteomes" id="UP001152747">
    <property type="component" value="Unassembled WGS sequence"/>
</dbReference>
<dbReference type="PANTHER" id="PTHR11530">
    <property type="entry name" value="D-AMINO ACID OXIDASE"/>
    <property type="match status" value="1"/>
</dbReference>
<keyword evidence="6" id="KW-0560">Oxidoreductase</keyword>
<evidence type="ECO:0000313" key="11">
    <source>
        <dbReference type="Proteomes" id="UP001152747"/>
    </source>
</evidence>
<keyword evidence="4" id="KW-0285">Flavoprotein</keyword>
<dbReference type="GO" id="GO:0071949">
    <property type="term" value="F:FAD binding"/>
    <property type="evidence" value="ECO:0007669"/>
    <property type="project" value="InterPro"/>
</dbReference>
<dbReference type="PIRSF" id="PIRSF000189">
    <property type="entry name" value="D-aa_oxidase"/>
    <property type="match status" value="1"/>
</dbReference>
<comment type="cofactor">
    <cofactor evidence="1 7">
        <name>FAD</name>
        <dbReference type="ChEBI" id="CHEBI:57692"/>
    </cofactor>
</comment>
<name>A0A9P1IN76_9PELO</name>
<dbReference type="SUPFAM" id="SSF51971">
    <property type="entry name" value="Nucleotide-binding domain"/>
    <property type="match status" value="1"/>
</dbReference>
<evidence type="ECO:0000256" key="3">
    <source>
        <dbReference type="ARBA" id="ARBA00006730"/>
    </source>
</evidence>
<comment type="caution">
    <text evidence="10">The sequence shown here is derived from an EMBL/GenBank/DDBJ whole genome shotgun (WGS) entry which is preliminary data.</text>
</comment>
<evidence type="ECO:0000256" key="2">
    <source>
        <dbReference type="ARBA" id="ARBA00004253"/>
    </source>
</evidence>
<dbReference type="SUPFAM" id="SSF54373">
    <property type="entry name" value="FAD-linked reductases, C-terminal domain"/>
    <property type="match status" value="1"/>
</dbReference>
<dbReference type="EMBL" id="CANHGI010000004">
    <property type="protein sequence ID" value="CAI5448127.1"/>
    <property type="molecule type" value="Genomic_DNA"/>
</dbReference>
<evidence type="ECO:0000256" key="6">
    <source>
        <dbReference type="ARBA" id="ARBA00023002"/>
    </source>
</evidence>
<comment type="similarity">
    <text evidence="3">Belongs to the DAMOX/DASOX family.</text>
</comment>
<dbReference type="InterPro" id="IPR023209">
    <property type="entry name" value="DAO"/>
</dbReference>
<dbReference type="GO" id="GO:0003884">
    <property type="term" value="F:D-amino-acid oxidase activity"/>
    <property type="evidence" value="ECO:0007669"/>
    <property type="project" value="InterPro"/>
</dbReference>
<dbReference type="InterPro" id="IPR006076">
    <property type="entry name" value="FAD-dep_OxRdtase"/>
</dbReference>
<dbReference type="Gene3D" id="3.40.50.720">
    <property type="entry name" value="NAD(P)-binding Rossmann-like Domain"/>
    <property type="match status" value="1"/>
</dbReference>
<evidence type="ECO:0000256" key="1">
    <source>
        <dbReference type="ARBA" id="ARBA00001974"/>
    </source>
</evidence>
<evidence type="ECO:0000256" key="8">
    <source>
        <dbReference type="SAM" id="SignalP"/>
    </source>
</evidence>
<proteinExistence type="inferred from homology"/>
<reference evidence="10" key="1">
    <citation type="submission" date="2022-11" db="EMBL/GenBank/DDBJ databases">
        <authorList>
            <person name="Kikuchi T."/>
        </authorList>
    </citation>
    <scope>NUCLEOTIDE SEQUENCE</scope>
    <source>
        <strain evidence="10">PS1010</strain>
    </source>
</reference>
<dbReference type="OrthoDB" id="2015447at2759"/>
<dbReference type="GO" id="GO:0005782">
    <property type="term" value="C:peroxisomal matrix"/>
    <property type="evidence" value="ECO:0007669"/>
    <property type="project" value="UniProtKB-SubCell"/>
</dbReference>
<dbReference type="GO" id="GO:0019478">
    <property type="term" value="P:D-amino acid catabolic process"/>
    <property type="evidence" value="ECO:0007669"/>
    <property type="project" value="TreeGrafter"/>
</dbReference>
<dbReference type="InterPro" id="IPR006181">
    <property type="entry name" value="D-amino_acid_oxidase_CS"/>
</dbReference>
<sequence>MPTKIVVLGAGIIGISSALAIQEAFDKDVQVTIIAENVSPNTTSDVAAGLIEPAEGKRAKEWGRLTINRIKEYINEGNLGAGEISGYWMQSKQEHPEWLDLMKNVRVLSNSEVTEIAKRPQHKFGLFYTTWYLEPTRYIDYCTKKIMENGAKIIQRKIENIDELGNDFDVIVNCTGLGSRVLFNDETIRPCRGQIVRVSCPQVRHFFMDDDYYTLINDNCLILGRTKDMDCWDLTIDKKSADKIIEGNCINIPSLSNAKIVSHNVGLRPWRTSVKLEKEIGKNNTPIIHNYGHGGNGISLHWGCALEVAQLVKSILV</sequence>
<evidence type="ECO:0000256" key="7">
    <source>
        <dbReference type="PIRSR" id="PIRSR000189-1"/>
    </source>
</evidence>
<feature type="binding site" evidence="7">
    <location>
        <begin position="43"/>
        <end position="44"/>
    </location>
    <ligand>
        <name>FAD</name>
        <dbReference type="ChEBI" id="CHEBI:57692"/>
    </ligand>
</feature>
<dbReference type="Gene3D" id="3.30.9.10">
    <property type="entry name" value="D-Amino Acid Oxidase, subunit A, domain 2"/>
    <property type="match status" value="1"/>
</dbReference>
<feature type="binding site" evidence="7">
    <location>
        <position position="175"/>
    </location>
    <ligand>
        <name>FAD</name>
        <dbReference type="ChEBI" id="CHEBI:57692"/>
    </ligand>
</feature>
<feature type="binding site" evidence="7">
    <location>
        <position position="295"/>
    </location>
    <ligand>
        <name>D-dopa</name>
        <dbReference type="ChEBI" id="CHEBI:149689"/>
    </ligand>
</feature>
<dbReference type="Pfam" id="PF01266">
    <property type="entry name" value="DAO"/>
    <property type="match status" value="1"/>
</dbReference>
<keyword evidence="8" id="KW-0732">Signal</keyword>
<evidence type="ECO:0000259" key="9">
    <source>
        <dbReference type="Pfam" id="PF01266"/>
    </source>
</evidence>
<feature type="binding site" evidence="7">
    <location>
        <position position="268"/>
    </location>
    <ligand>
        <name>D-dopa</name>
        <dbReference type="ChEBI" id="CHEBI:149689"/>
    </ligand>
</feature>
<feature type="chain" id="PRO_5040111419" description="FAD dependent oxidoreductase domain-containing protein" evidence="8">
    <location>
        <begin position="19"/>
        <end position="317"/>
    </location>
</feature>
<protein>
    <recommendedName>
        <fullName evidence="9">FAD dependent oxidoreductase domain-containing protein</fullName>
    </recommendedName>
</protein>
<feature type="domain" description="FAD dependent oxidoreductase" evidence="9">
    <location>
        <begin position="4"/>
        <end position="311"/>
    </location>
</feature>
<keyword evidence="5 7" id="KW-0274">FAD</keyword>
<dbReference type="PANTHER" id="PTHR11530:SF11">
    <property type="entry name" value="D-ASPARTATE OXIDASE"/>
    <property type="match status" value="1"/>
</dbReference>
<organism evidence="10 11">
    <name type="scientific">Caenorhabditis angaria</name>
    <dbReference type="NCBI Taxonomy" id="860376"/>
    <lineage>
        <taxon>Eukaryota</taxon>
        <taxon>Metazoa</taxon>
        <taxon>Ecdysozoa</taxon>
        <taxon>Nematoda</taxon>
        <taxon>Chromadorea</taxon>
        <taxon>Rhabditida</taxon>
        <taxon>Rhabditina</taxon>
        <taxon>Rhabditomorpha</taxon>
        <taxon>Rhabditoidea</taxon>
        <taxon>Rhabditidae</taxon>
        <taxon>Peloderinae</taxon>
        <taxon>Caenorhabditis</taxon>
    </lineage>
</organism>
<dbReference type="PROSITE" id="PS00677">
    <property type="entry name" value="DAO"/>
    <property type="match status" value="1"/>
</dbReference>
<keyword evidence="11" id="KW-1185">Reference proteome</keyword>
<dbReference type="AlphaFoldDB" id="A0A9P1IN76"/>
<evidence type="ECO:0000256" key="4">
    <source>
        <dbReference type="ARBA" id="ARBA00022630"/>
    </source>
</evidence>